<protein>
    <recommendedName>
        <fullName evidence="2">Novel STAND NTPase 5 domain-containing protein</fullName>
    </recommendedName>
</protein>
<dbReference type="AlphaFoldDB" id="A0A231GUL9"/>
<dbReference type="RefSeq" id="WP_094028226.1">
    <property type="nucleotide sequence ID" value="NZ_NGAF01000035.1"/>
</dbReference>
<evidence type="ECO:0000313" key="4">
    <source>
        <dbReference type="Proteomes" id="UP000215506"/>
    </source>
</evidence>
<dbReference type="Gene3D" id="3.40.50.1220">
    <property type="entry name" value="TPP-binding domain"/>
    <property type="match status" value="1"/>
</dbReference>
<evidence type="ECO:0000256" key="1">
    <source>
        <dbReference type="SAM" id="MobiDB-lite"/>
    </source>
</evidence>
<feature type="region of interest" description="Disordered" evidence="1">
    <location>
        <begin position="579"/>
        <end position="602"/>
    </location>
</feature>
<sequence>MSIDVEQLKRRMSMGAVVVVGAGMSLQARYPDTFGLNGLLWDALDADPHARADLANRLHVPDRPAKVLIGDDFSKWDHAWMTVAASPIARDRFQRGFVALDAGRAHRPSISHEALSRLIHSGQVELVVSFNWDSALERAHERLYGVALPAGVLWKPHGDVSQPDACWILPHEDGFVDPDLLKRLAEMGAAHPRILVVVGYSESDKAVVDNLIAPLDARWRVCRVSPNAKGIDDIAGTADIVLGALAAPLAQHEDNSAWKVVTFTRQRGIEAALEGQRLSPADVDACPPLPEVERVVAALQRTFAVVINGASGSGKSITAYQVAKRLQQQGYEVLRLRDRAKTRTPREWIADAAATVGPKLLFVDDAQDLGADAVDDLAETADTNTLVLIAGVDNVAGGVVTFTVTGTAAVATLERYVLDHMDELLPKVQVLDDQVGGGFGDESFRVRVRYAAREQSAWQFFYTLSGGWQRTAQTLSEVRGIDRSDLAACALAVAQIAGVDSGVTVEQLVPYSIALGRDRAWIEQNLPVLQMRRLAVEDDGVWRIVHLRTAYAVLKSMLHPPSSTYPPTPEVVVPPIASADGSKTIAPRPAPATRTRPSPPPATAAVIESDRLNAVALLQCAVSSAATPLRGLAWLVGRGLSSESAWVIRRSGVRSPDIDKALAERALATPPSGEVGMAAQLLEELAGPDAPIVTETIWKHIDVVLAWVEELTPSDGWAVGNLINVLHNDNPQALNDLLDGVDPASVAAVIQAGGWPHIYSSMKAVERIAQGGGVDFLISVGEAIDEPALHRMFDDLPDLSAADELFSGLAHLNPPLGLRLFESHAGQLAALFSPEPVDRFHDLFETFAFLLQRLSFRSTAYKIPAAVRHATRTFMSALDTSPLVAALAQPKDDLRWHNFEYFVTAFADAAPGEWKKVVDAVDLDLLQKEFVAQLPRPGNKALFILYMIAQSRQPEVLSLLDRHADGIGTIDAVLVHIHPQLCVQLVEGGLPLDLGLYHQQYASAAELLALVGPYSARVAREVGWANQEAFREGLSRNFQPPFTDLSKWTSAADKWAPGLIDDTLMSLGNGTVARWAEAMRKPISKKQIGPLIVRAMATGDTSAAAEAALLVRQFPSLKRLDSPS</sequence>
<dbReference type="EMBL" id="NGAF01000035">
    <property type="protein sequence ID" value="OXR40306.1"/>
    <property type="molecule type" value="Genomic_DNA"/>
</dbReference>
<dbReference type="InterPro" id="IPR057574">
    <property type="entry name" value="nSTAND_NTPase5_dom"/>
</dbReference>
<comment type="caution">
    <text evidence="3">The sequence shown here is derived from an EMBL/GenBank/DDBJ whole genome shotgun (WGS) entry which is preliminary data.</text>
</comment>
<gene>
    <name evidence="3" type="ORF">B7C42_07644</name>
</gene>
<dbReference type="Proteomes" id="UP000215506">
    <property type="component" value="Unassembled WGS sequence"/>
</dbReference>
<organism evidence="3 4">
    <name type="scientific">Nocardia cerradoensis</name>
    <dbReference type="NCBI Taxonomy" id="85688"/>
    <lineage>
        <taxon>Bacteria</taxon>
        <taxon>Bacillati</taxon>
        <taxon>Actinomycetota</taxon>
        <taxon>Actinomycetes</taxon>
        <taxon>Mycobacteriales</taxon>
        <taxon>Nocardiaceae</taxon>
        <taxon>Nocardia</taxon>
    </lineage>
</organism>
<keyword evidence="4" id="KW-1185">Reference proteome</keyword>
<dbReference type="InterPro" id="IPR027417">
    <property type="entry name" value="P-loop_NTPase"/>
</dbReference>
<proteinExistence type="predicted"/>
<accession>A0A231GUL9</accession>
<dbReference type="SUPFAM" id="SSF52467">
    <property type="entry name" value="DHS-like NAD/FAD-binding domain"/>
    <property type="match status" value="1"/>
</dbReference>
<evidence type="ECO:0000259" key="2">
    <source>
        <dbReference type="Pfam" id="PF25199"/>
    </source>
</evidence>
<evidence type="ECO:0000313" key="3">
    <source>
        <dbReference type="EMBL" id="OXR40306.1"/>
    </source>
</evidence>
<reference evidence="3 4" key="1">
    <citation type="submission" date="2017-07" db="EMBL/GenBank/DDBJ databases">
        <title>First draft Genome Sequence of Nocardia cerradoensis isolated from human infection.</title>
        <authorList>
            <person name="Carrasco G."/>
        </authorList>
    </citation>
    <scope>NUCLEOTIDE SEQUENCE [LARGE SCALE GENOMIC DNA]</scope>
    <source>
        <strain evidence="3 4">CNM20130759</strain>
    </source>
</reference>
<dbReference type="Gene3D" id="3.40.50.300">
    <property type="entry name" value="P-loop containing nucleotide triphosphate hydrolases"/>
    <property type="match status" value="1"/>
</dbReference>
<feature type="domain" description="Novel STAND NTPase 5" evidence="2">
    <location>
        <begin position="287"/>
        <end position="391"/>
    </location>
</feature>
<name>A0A231GUL9_9NOCA</name>
<dbReference type="InterPro" id="IPR029035">
    <property type="entry name" value="DHS-like_NAD/FAD-binding_dom"/>
</dbReference>
<dbReference type="SUPFAM" id="SSF52540">
    <property type="entry name" value="P-loop containing nucleoside triphosphate hydrolases"/>
    <property type="match status" value="1"/>
</dbReference>
<dbReference type="Pfam" id="PF25199">
    <property type="entry name" value="nSTAND_NTPase5"/>
    <property type="match status" value="1"/>
</dbReference>